<dbReference type="Proteomes" id="UP001287286">
    <property type="component" value="Unassembled WGS sequence"/>
</dbReference>
<proteinExistence type="predicted"/>
<sequence length="489" mass="50756">MHMPSKRRDHPASKGMSGDSGSGKEKRPSCEKALRYRSKRRGGFGWARPVAGAGQIAAADKQGVVAALAIWLGARQAGKHHGTEKAESERRRQLPALGAQYVVPAAAAATAAQEGSRVRWTGPSWGEALQLARLAKDIRESDGASGLGIGDAAAAAAAAAACARGGCVPVTPPAVGWGAGGAREGEAHREAQNCDTKVPIRRDEADGMGAGGRRASQVRSGSRAARQWRSGGAAAGSGLRPDAAGHGTGEYGCSNTFASCMPGITRTAELEAYQAELPAGAPLSSRRVSCPISRRLIGGVGGKELGLDRGKGVTNGETWPDPTPAALFATGHWPQGPQSPPSARHGWWTVDDGSLLKALTLSVLAPPPPSKTGPPSSPRATADACPCPARAGHPICLTLRHAPELRRPPSHSYCPCRGLIYLLDATPSIAPLPQLLHHPLQWEPARHPSGEVAPPRPLYEMARKGGFVFAIVADPPRGGTLIQRASIGE</sequence>
<comment type="caution">
    <text evidence="3">The sequence shown here is derived from an EMBL/GenBank/DDBJ whole genome shotgun (WGS) entry which is preliminary data.</text>
</comment>
<feature type="region of interest" description="Disordered" evidence="1">
    <location>
        <begin position="202"/>
        <end position="241"/>
    </location>
</feature>
<organism evidence="3 4">
    <name type="scientific">Purpureocillium lilacinum</name>
    <name type="common">Paecilomyces lilacinus</name>
    <dbReference type="NCBI Taxonomy" id="33203"/>
    <lineage>
        <taxon>Eukaryota</taxon>
        <taxon>Fungi</taxon>
        <taxon>Dikarya</taxon>
        <taxon>Ascomycota</taxon>
        <taxon>Pezizomycotina</taxon>
        <taxon>Sordariomycetes</taxon>
        <taxon>Hypocreomycetidae</taxon>
        <taxon>Hypocreales</taxon>
        <taxon>Ophiocordycipitaceae</taxon>
        <taxon>Purpureocillium</taxon>
    </lineage>
</organism>
<name>A0A2U3DYT4_PURLI</name>
<reference evidence="3 4" key="2">
    <citation type="journal article" date="2016" name="Front. Microbiol.">
        <title>Genome and transcriptome sequences reveal the specific parasitism of the nematophagous Purpureocillium lilacinum 36-1.</title>
        <authorList>
            <person name="Xie J."/>
            <person name="Li S."/>
            <person name="Mo C."/>
            <person name="Xiao X."/>
            <person name="Peng D."/>
            <person name="Wang G."/>
            <person name="Xiao Y."/>
        </authorList>
    </citation>
    <scope>NUCLEOTIDE SEQUENCE [LARGE SCALE GENOMIC DNA]</scope>
    <source>
        <strain evidence="3 4">36-1</strain>
    </source>
</reference>
<feature type="compositionally biased region" description="Pro residues" evidence="1">
    <location>
        <begin position="365"/>
        <end position="377"/>
    </location>
</feature>
<dbReference type="EMBL" id="JAWRVI010000002">
    <property type="protein sequence ID" value="KAK4094934.1"/>
    <property type="molecule type" value="Genomic_DNA"/>
</dbReference>
<evidence type="ECO:0000313" key="2">
    <source>
        <dbReference type="EMBL" id="KAK4094934.1"/>
    </source>
</evidence>
<feature type="region of interest" description="Disordered" evidence="1">
    <location>
        <begin position="1"/>
        <end position="33"/>
    </location>
</feature>
<keyword evidence="5" id="KW-1185">Reference proteome</keyword>
<feature type="compositionally biased region" description="Basic and acidic residues" evidence="1">
    <location>
        <begin position="22"/>
        <end position="33"/>
    </location>
</feature>
<evidence type="ECO:0000313" key="3">
    <source>
        <dbReference type="EMBL" id="PWI67419.1"/>
    </source>
</evidence>
<accession>A0A2U3DYT4</accession>
<reference evidence="2 5" key="4">
    <citation type="journal article" date="2024" name="Microbiol. Resour. Announc.">
        <title>Genome annotations for the ascomycete fungi Trichoderma harzianum, Trichoderma aggressivum, and Purpureocillium lilacinum.</title>
        <authorList>
            <person name="Beijen E.P.W."/>
            <person name="Ohm R.A."/>
        </authorList>
    </citation>
    <scope>NUCLEOTIDE SEQUENCE [LARGE SCALE GENOMIC DNA]</scope>
    <source>
        <strain evidence="2 5">CBS 150709</strain>
    </source>
</reference>
<dbReference type="EMBL" id="LCWV01000019">
    <property type="protein sequence ID" value="PWI67419.1"/>
    <property type="molecule type" value="Genomic_DNA"/>
</dbReference>
<dbReference type="Proteomes" id="UP000245956">
    <property type="component" value="Unassembled WGS sequence"/>
</dbReference>
<feature type="compositionally biased region" description="Low complexity" evidence="1">
    <location>
        <begin position="219"/>
        <end position="240"/>
    </location>
</feature>
<evidence type="ECO:0000313" key="4">
    <source>
        <dbReference type="Proteomes" id="UP000245956"/>
    </source>
</evidence>
<reference evidence="3" key="1">
    <citation type="submission" date="2015-05" db="EMBL/GenBank/DDBJ databases">
        <authorList>
            <person name="Wang D.B."/>
            <person name="Wang M."/>
        </authorList>
    </citation>
    <scope>NUCLEOTIDE SEQUENCE</scope>
    <source>
        <strain evidence="3">36-1</strain>
    </source>
</reference>
<reference evidence="2" key="3">
    <citation type="submission" date="2023-11" db="EMBL/GenBank/DDBJ databases">
        <authorList>
            <person name="Beijen E."/>
            <person name="Ohm R.A."/>
        </authorList>
    </citation>
    <scope>NUCLEOTIDE SEQUENCE</scope>
    <source>
        <strain evidence="2">CBS 150709</strain>
    </source>
</reference>
<gene>
    <name evidence="3" type="ORF">PCL_03187</name>
    <name evidence="2" type="ORF">Purlil1_630</name>
</gene>
<evidence type="ECO:0000256" key="1">
    <source>
        <dbReference type="SAM" id="MobiDB-lite"/>
    </source>
</evidence>
<evidence type="ECO:0000313" key="5">
    <source>
        <dbReference type="Proteomes" id="UP001287286"/>
    </source>
</evidence>
<dbReference type="AlphaFoldDB" id="A0A2U3DYT4"/>
<protein>
    <submittedName>
        <fullName evidence="3">Uncharacterized protein</fullName>
    </submittedName>
</protein>
<feature type="region of interest" description="Disordered" evidence="1">
    <location>
        <begin position="363"/>
        <end position="383"/>
    </location>
</feature>